<accession>A0A511B698</accession>
<proteinExistence type="predicted"/>
<evidence type="ECO:0000313" key="1">
    <source>
        <dbReference type="EMBL" id="GEK95161.1"/>
    </source>
</evidence>
<evidence type="ECO:0000313" key="2">
    <source>
        <dbReference type="Proteomes" id="UP000321079"/>
    </source>
</evidence>
<dbReference type="Proteomes" id="UP000321079">
    <property type="component" value="Unassembled WGS sequence"/>
</dbReference>
<name>A0A511B698_9PROT</name>
<gene>
    <name evidence="1" type="ORF">GKA01_03580</name>
</gene>
<sequence>MPTSKIEGHSDPCARLVTDHPATDALNNAAYLVAKCRGHGQLKTNPAPIAIPQMPVSTADARGCYSDERIIFANLWDRNVMDDKRFAEILYT</sequence>
<keyword evidence="2" id="KW-1185">Reference proteome</keyword>
<dbReference type="EMBL" id="BJVA01000002">
    <property type="protein sequence ID" value="GEK95161.1"/>
    <property type="molecule type" value="Genomic_DNA"/>
</dbReference>
<dbReference type="AlphaFoldDB" id="A0A511B698"/>
<organism evidence="1 2">
    <name type="scientific">Gluconobacter kanchanaburiensis NBRC 103587</name>
    <dbReference type="NCBI Taxonomy" id="1307948"/>
    <lineage>
        <taxon>Bacteria</taxon>
        <taxon>Pseudomonadati</taxon>
        <taxon>Pseudomonadota</taxon>
        <taxon>Alphaproteobacteria</taxon>
        <taxon>Acetobacterales</taxon>
        <taxon>Acetobacteraceae</taxon>
        <taxon>Gluconobacter</taxon>
    </lineage>
</organism>
<reference evidence="1 2" key="1">
    <citation type="submission" date="2019-07" db="EMBL/GenBank/DDBJ databases">
        <title>Whole genome shotgun sequence of Gluconobacter kanchanaburiensis NBRC 103587.</title>
        <authorList>
            <person name="Hosoyama A."/>
            <person name="Uohara A."/>
            <person name="Ohji S."/>
            <person name="Ichikawa N."/>
        </authorList>
    </citation>
    <scope>NUCLEOTIDE SEQUENCE [LARGE SCALE GENOMIC DNA]</scope>
    <source>
        <strain evidence="1 2">NBRC 103587</strain>
    </source>
</reference>
<protein>
    <submittedName>
        <fullName evidence="1">Uncharacterized protein</fullName>
    </submittedName>
</protein>
<comment type="caution">
    <text evidence="1">The sequence shown here is derived from an EMBL/GenBank/DDBJ whole genome shotgun (WGS) entry which is preliminary data.</text>
</comment>